<proteinExistence type="predicted"/>
<gene>
    <name evidence="1" type="ORF">K1T71_009595</name>
</gene>
<evidence type="ECO:0000313" key="2">
    <source>
        <dbReference type="Proteomes" id="UP000824533"/>
    </source>
</evidence>
<accession>A0ACC1CT79</accession>
<keyword evidence="2" id="KW-1185">Reference proteome</keyword>
<organism evidence="1 2">
    <name type="scientific">Dendrolimus kikuchii</name>
    <dbReference type="NCBI Taxonomy" id="765133"/>
    <lineage>
        <taxon>Eukaryota</taxon>
        <taxon>Metazoa</taxon>
        <taxon>Ecdysozoa</taxon>
        <taxon>Arthropoda</taxon>
        <taxon>Hexapoda</taxon>
        <taxon>Insecta</taxon>
        <taxon>Pterygota</taxon>
        <taxon>Neoptera</taxon>
        <taxon>Endopterygota</taxon>
        <taxon>Lepidoptera</taxon>
        <taxon>Glossata</taxon>
        <taxon>Ditrysia</taxon>
        <taxon>Bombycoidea</taxon>
        <taxon>Lasiocampidae</taxon>
        <taxon>Dendrolimus</taxon>
    </lineage>
</organism>
<sequence length="354" mass="38275">MNCQFMVSLALITAVLPVRCAANTTMTKNLKVLVSSIDFPPAALKLLQEHFTVVQTKYRNFDEEGRTLAKEDLLKLIPGCSALVWCSNLPITKELLDKAGPQLKIVSTVSAGYNHCNPDELKARGIKLTNTPKVLCPTVAEIAIALILGAARRFTENLEQVKSGEWEIGFDKVLGQDVRGSTVGIIGFGGIGQAVVKRLAGFEVGRFLYSGHREKPEGKALNAEFVSQDALLSQSDFIVIAVPLSAETKHMINATTLAKMKKNAILVNVARGDVVDQEALYDALKNKQIYAAGLDVTSPEPLPKDHKMLSLPNVFILPHIGSATVQTRTDMGVLAANNVLNALTGKPLLSEVHL</sequence>
<dbReference type="Proteomes" id="UP000824533">
    <property type="component" value="Linkage Group LG17"/>
</dbReference>
<dbReference type="EMBL" id="CM034403">
    <property type="protein sequence ID" value="KAJ0174487.1"/>
    <property type="molecule type" value="Genomic_DNA"/>
</dbReference>
<comment type="caution">
    <text evidence="1">The sequence shown here is derived from an EMBL/GenBank/DDBJ whole genome shotgun (WGS) entry which is preliminary data.</text>
</comment>
<reference evidence="1 2" key="1">
    <citation type="journal article" date="2021" name="Front. Genet.">
        <title>Chromosome-Level Genome Assembly Reveals Significant Gene Expansion in the Toll and IMD Signaling Pathways of Dendrolimus kikuchii.</title>
        <authorList>
            <person name="Zhou J."/>
            <person name="Wu P."/>
            <person name="Xiong Z."/>
            <person name="Liu N."/>
            <person name="Zhao N."/>
            <person name="Ji M."/>
            <person name="Qiu Y."/>
            <person name="Yang B."/>
        </authorList>
    </citation>
    <scope>NUCLEOTIDE SEQUENCE [LARGE SCALE GENOMIC DNA]</scope>
    <source>
        <strain evidence="1">Ann1</strain>
    </source>
</reference>
<name>A0ACC1CT79_9NEOP</name>
<evidence type="ECO:0000313" key="1">
    <source>
        <dbReference type="EMBL" id="KAJ0174487.1"/>
    </source>
</evidence>
<protein>
    <submittedName>
        <fullName evidence="1">Uncharacterized protein</fullName>
    </submittedName>
</protein>